<gene>
    <name evidence="1" type="ORF">chiPu_0024060</name>
</gene>
<dbReference type="EMBL" id="BEZZ01032062">
    <property type="protein sequence ID" value="GCC40408.1"/>
    <property type="molecule type" value="Genomic_DNA"/>
</dbReference>
<sequence>MGGRGQATVGRAVVNVGRSHMDSVALAESFEAEGSCRVNGACHLGEWPGHVIVGR</sequence>
<name>A0A401TCM5_CHIPU</name>
<proteinExistence type="predicted"/>
<comment type="caution">
    <text evidence="1">The sequence shown here is derived from an EMBL/GenBank/DDBJ whole genome shotgun (WGS) entry which is preliminary data.</text>
</comment>
<evidence type="ECO:0000313" key="2">
    <source>
        <dbReference type="Proteomes" id="UP000287033"/>
    </source>
</evidence>
<reference evidence="1 2" key="1">
    <citation type="journal article" date="2018" name="Nat. Ecol. Evol.">
        <title>Shark genomes provide insights into elasmobranch evolution and the origin of vertebrates.</title>
        <authorList>
            <person name="Hara Y"/>
            <person name="Yamaguchi K"/>
            <person name="Onimaru K"/>
            <person name="Kadota M"/>
            <person name="Koyanagi M"/>
            <person name="Keeley SD"/>
            <person name="Tatsumi K"/>
            <person name="Tanaka K"/>
            <person name="Motone F"/>
            <person name="Kageyama Y"/>
            <person name="Nozu R"/>
            <person name="Adachi N"/>
            <person name="Nishimura O"/>
            <person name="Nakagawa R"/>
            <person name="Tanegashima C"/>
            <person name="Kiyatake I"/>
            <person name="Matsumoto R"/>
            <person name="Murakumo K"/>
            <person name="Nishida K"/>
            <person name="Terakita A"/>
            <person name="Kuratani S"/>
            <person name="Sato K"/>
            <person name="Hyodo S Kuraku.S."/>
        </authorList>
    </citation>
    <scope>NUCLEOTIDE SEQUENCE [LARGE SCALE GENOMIC DNA]</scope>
</reference>
<dbReference type="AlphaFoldDB" id="A0A401TCM5"/>
<dbReference type="Proteomes" id="UP000287033">
    <property type="component" value="Unassembled WGS sequence"/>
</dbReference>
<organism evidence="1 2">
    <name type="scientific">Chiloscyllium punctatum</name>
    <name type="common">Brownbanded bambooshark</name>
    <name type="synonym">Hemiscyllium punctatum</name>
    <dbReference type="NCBI Taxonomy" id="137246"/>
    <lineage>
        <taxon>Eukaryota</taxon>
        <taxon>Metazoa</taxon>
        <taxon>Chordata</taxon>
        <taxon>Craniata</taxon>
        <taxon>Vertebrata</taxon>
        <taxon>Chondrichthyes</taxon>
        <taxon>Elasmobranchii</taxon>
        <taxon>Galeomorphii</taxon>
        <taxon>Galeoidea</taxon>
        <taxon>Orectolobiformes</taxon>
        <taxon>Hemiscylliidae</taxon>
        <taxon>Chiloscyllium</taxon>
    </lineage>
</organism>
<protein>
    <submittedName>
        <fullName evidence="1">Uncharacterized protein</fullName>
    </submittedName>
</protein>
<keyword evidence="2" id="KW-1185">Reference proteome</keyword>
<accession>A0A401TCM5</accession>
<evidence type="ECO:0000313" key="1">
    <source>
        <dbReference type="EMBL" id="GCC40408.1"/>
    </source>
</evidence>
<feature type="non-terminal residue" evidence="1">
    <location>
        <position position="55"/>
    </location>
</feature>